<evidence type="ECO:0000313" key="14">
    <source>
        <dbReference type="EMBL" id="AMB85920.1"/>
    </source>
</evidence>
<evidence type="ECO:0000256" key="1">
    <source>
        <dbReference type="ARBA" id="ARBA00004429"/>
    </source>
</evidence>
<comment type="function">
    <text evidence="9">Part of the ABC transporter complex GltIJKL involved in glutamate and aspartate uptake. Probably responsible for the translocation of the substrate across the membrane.</text>
</comment>
<dbReference type="InterPro" id="IPR043429">
    <property type="entry name" value="ArtM/GltK/GlnP/TcyL/YhdX-like"/>
</dbReference>
<keyword evidence="3 12" id="KW-0813">Transport</keyword>
<keyword evidence="6" id="KW-0029">Amino-acid transport</keyword>
<dbReference type="InterPro" id="IPR035906">
    <property type="entry name" value="MetI-like_sf"/>
</dbReference>
<keyword evidence="7 12" id="KW-1133">Transmembrane helix</keyword>
<evidence type="ECO:0000256" key="4">
    <source>
        <dbReference type="ARBA" id="ARBA00022475"/>
    </source>
</evidence>
<keyword evidence="5 12" id="KW-0812">Transmembrane</keyword>
<comment type="subcellular location">
    <subcellularLocation>
        <location evidence="1">Cell inner membrane</location>
        <topology evidence="1">Multi-pass membrane protein</topology>
    </subcellularLocation>
    <subcellularLocation>
        <location evidence="12">Cell membrane</location>
        <topology evidence="12">Multi-pass membrane protein</topology>
    </subcellularLocation>
</comment>
<dbReference type="OrthoDB" id="9771188at2"/>
<dbReference type="EMBL" id="CP014135">
    <property type="protein sequence ID" value="AMB85920.1"/>
    <property type="molecule type" value="Genomic_DNA"/>
</dbReference>
<sequence length="249" mass="27094">MLGSFDTTAVLEAVPLLWQGLVFSLELTLVALVGGMAFGILLAVVRQLNIPILSQIAKLYIVLMRSVPLILVLFWFFFLVPLAIGHFTIGGQPIPVGARATAFITFTMFEAAFYAEIIRSGLRSISVGQYEAAQALGISTFSTYSKIIIPQVLRATAPIVVTQTIILFQDTSLVYVLSLTDFLGAASKTAQRDGTLIEMYTTVALGYLLLCVAGSELAEFLKDKNNSPKGNWIKRAVNFRFSSLDTNGL</sequence>
<dbReference type="RefSeq" id="WP_017130930.1">
    <property type="nucleotide sequence ID" value="NZ_CP014135.1"/>
</dbReference>
<feature type="transmembrane region" description="Helical" evidence="12">
    <location>
        <begin position="57"/>
        <end position="84"/>
    </location>
</feature>
<evidence type="ECO:0000259" key="13">
    <source>
        <dbReference type="PROSITE" id="PS50928"/>
    </source>
</evidence>
<evidence type="ECO:0000256" key="8">
    <source>
        <dbReference type="ARBA" id="ARBA00023136"/>
    </source>
</evidence>
<proteinExistence type="inferred from homology"/>
<dbReference type="CDD" id="cd06261">
    <property type="entry name" value="TM_PBP2"/>
    <property type="match status" value="1"/>
</dbReference>
<accession>A0A0X1T1I2</accession>
<reference evidence="14 15" key="1">
    <citation type="submission" date="2016-01" db="EMBL/GenBank/DDBJ databases">
        <authorList>
            <person name="McClelland M."/>
            <person name="Jain A."/>
            <person name="Saraogi P."/>
            <person name="Mendelson R."/>
            <person name="Westerman R."/>
            <person name="SanMiguel P."/>
            <person name="Csonka L."/>
        </authorList>
    </citation>
    <scope>NUCLEOTIDE SEQUENCE [LARGE SCALE GENOMIC DNA]</scope>
    <source>
        <strain evidence="14 15">NCPPB 2472</strain>
    </source>
</reference>
<evidence type="ECO:0000256" key="9">
    <source>
        <dbReference type="ARBA" id="ARBA00060298"/>
    </source>
</evidence>
<feature type="transmembrane region" description="Helical" evidence="12">
    <location>
        <begin position="96"/>
        <end position="115"/>
    </location>
</feature>
<evidence type="ECO:0000256" key="10">
    <source>
        <dbReference type="ARBA" id="ARBA00062718"/>
    </source>
</evidence>
<dbReference type="FunFam" id="1.10.3720.10:FF:000006">
    <property type="entry name" value="Glutamate/aspartate ABC transporter, permease protein GltK"/>
    <property type="match status" value="1"/>
</dbReference>
<dbReference type="GO" id="GO:0022857">
    <property type="term" value="F:transmembrane transporter activity"/>
    <property type="evidence" value="ECO:0007669"/>
    <property type="project" value="InterPro"/>
</dbReference>
<comment type="similarity">
    <text evidence="2">Belongs to the binding-protein-dependent transport system permease family. HisMQ subfamily.</text>
</comment>
<evidence type="ECO:0000256" key="7">
    <source>
        <dbReference type="ARBA" id="ARBA00022989"/>
    </source>
</evidence>
<dbReference type="KEGG" id="pagb:AWM79_11640"/>
<feature type="domain" description="ABC transmembrane type-1" evidence="13">
    <location>
        <begin position="21"/>
        <end position="218"/>
    </location>
</feature>
<evidence type="ECO:0000313" key="15">
    <source>
        <dbReference type="Proteomes" id="UP000063229"/>
    </source>
</evidence>
<keyword evidence="15" id="KW-1185">Reference proteome</keyword>
<comment type="subunit">
    <text evidence="10">The complex is composed of two ATP-binding proteins (GltL), two transmembrane proteins (GltJ and GltK) and a solute-binding protein (GltI).</text>
</comment>
<dbReference type="Proteomes" id="UP000063229">
    <property type="component" value="Chromosome"/>
</dbReference>
<feature type="transmembrane region" description="Helical" evidence="12">
    <location>
        <begin position="20"/>
        <end position="45"/>
    </location>
</feature>
<keyword evidence="8 12" id="KW-0472">Membrane</keyword>
<evidence type="ECO:0000256" key="11">
    <source>
        <dbReference type="ARBA" id="ARBA00073645"/>
    </source>
</evidence>
<dbReference type="GO" id="GO:0006865">
    <property type="term" value="P:amino acid transport"/>
    <property type="evidence" value="ECO:0007669"/>
    <property type="project" value="UniProtKB-KW"/>
</dbReference>
<evidence type="ECO:0000256" key="3">
    <source>
        <dbReference type="ARBA" id="ARBA00022448"/>
    </source>
</evidence>
<dbReference type="PANTHER" id="PTHR30614:SF1">
    <property type="entry name" value="GLUTAMATE_ASPARTATE IMPORT PERMEASE PROTEIN GLTK"/>
    <property type="match status" value="1"/>
</dbReference>
<organism evidence="14 15">
    <name type="scientific">Pseudomonas agarici</name>
    <dbReference type="NCBI Taxonomy" id="46677"/>
    <lineage>
        <taxon>Bacteria</taxon>
        <taxon>Pseudomonadati</taxon>
        <taxon>Pseudomonadota</taxon>
        <taxon>Gammaproteobacteria</taxon>
        <taxon>Pseudomonadales</taxon>
        <taxon>Pseudomonadaceae</taxon>
        <taxon>Pseudomonas</taxon>
    </lineage>
</organism>
<dbReference type="AlphaFoldDB" id="A0A0X1T1I2"/>
<protein>
    <recommendedName>
        <fullName evidence="11">Glutamate/aspartate import permease protein GltK</fullName>
    </recommendedName>
</protein>
<dbReference type="Pfam" id="PF00528">
    <property type="entry name" value="BPD_transp_1"/>
    <property type="match status" value="1"/>
</dbReference>
<dbReference type="Gene3D" id="1.10.3720.10">
    <property type="entry name" value="MetI-like"/>
    <property type="match status" value="1"/>
</dbReference>
<dbReference type="PROSITE" id="PS50928">
    <property type="entry name" value="ABC_TM1"/>
    <property type="match status" value="1"/>
</dbReference>
<dbReference type="InterPro" id="IPR000515">
    <property type="entry name" value="MetI-like"/>
</dbReference>
<dbReference type="GO" id="GO:0043190">
    <property type="term" value="C:ATP-binding cassette (ABC) transporter complex"/>
    <property type="evidence" value="ECO:0007669"/>
    <property type="project" value="InterPro"/>
</dbReference>
<dbReference type="NCBIfam" id="TIGR01726">
    <property type="entry name" value="HEQRo_perm_3TM"/>
    <property type="match status" value="1"/>
</dbReference>
<dbReference type="STRING" id="46677.AWM79_11640"/>
<gene>
    <name evidence="14" type="ORF">AWM79_11640</name>
</gene>
<evidence type="ECO:0000256" key="2">
    <source>
        <dbReference type="ARBA" id="ARBA00010072"/>
    </source>
</evidence>
<name>A0A0X1T1I2_PSEAA</name>
<dbReference type="SUPFAM" id="SSF161098">
    <property type="entry name" value="MetI-like"/>
    <property type="match status" value="1"/>
</dbReference>
<evidence type="ECO:0000256" key="6">
    <source>
        <dbReference type="ARBA" id="ARBA00022970"/>
    </source>
</evidence>
<evidence type="ECO:0000256" key="12">
    <source>
        <dbReference type="RuleBase" id="RU363032"/>
    </source>
</evidence>
<dbReference type="PANTHER" id="PTHR30614">
    <property type="entry name" value="MEMBRANE COMPONENT OF AMINO ACID ABC TRANSPORTER"/>
    <property type="match status" value="1"/>
</dbReference>
<keyword evidence="4" id="KW-1003">Cell membrane</keyword>
<dbReference type="InterPro" id="IPR010065">
    <property type="entry name" value="AA_ABC_transptr_permease_3TM"/>
</dbReference>
<evidence type="ECO:0000256" key="5">
    <source>
        <dbReference type="ARBA" id="ARBA00022692"/>
    </source>
</evidence>